<protein>
    <recommendedName>
        <fullName evidence="2">Protein kinase domain-containing protein</fullName>
    </recommendedName>
</protein>
<feature type="compositionally biased region" description="Pro residues" evidence="1">
    <location>
        <begin position="587"/>
        <end position="596"/>
    </location>
</feature>
<feature type="compositionally biased region" description="Low complexity" evidence="1">
    <location>
        <begin position="398"/>
        <end position="410"/>
    </location>
</feature>
<dbReference type="SUPFAM" id="SSF56112">
    <property type="entry name" value="Protein kinase-like (PK-like)"/>
    <property type="match status" value="1"/>
</dbReference>
<feature type="compositionally biased region" description="Low complexity" evidence="1">
    <location>
        <begin position="629"/>
        <end position="638"/>
    </location>
</feature>
<dbReference type="Proteomes" id="UP001589608">
    <property type="component" value="Unassembled WGS sequence"/>
</dbReference>
<reference evidence="3 4" key="1">
    <citation type="submission" date="2024-09" db="EMBL/GenBank/DDBJ databases">
        <authorList>
            <person name="Sun Q."/>
            <person name="Mori K."/>
        </authorList>
    </citation>
    <scope>NUCLEOTIDE SEQUENCE [LARGE SCALE GENOMIC DNA]</scope>
    <source>
        <strain evidence="3 4">JCM 3307</strain>
    </source>
</reference>
<organism evidence="3 4">
    <name type="scientific">Dactylosporangium vinaceum</name>
    <dbReference type="NCBI Taxonomy" id="53362"/>
    <lineage>
        <taxon>Bacteria</taxon>
        <taxon>Bacillati</taxon>
        <taxon>Actinomycetota</taxon>
        <taxon>Actinomycetes</taxon>
        <taxon>Micromonosporales</taxon>
        <taxon>Micromonosporaceae</taxon>
        <taxon>Dactylosporangium</taxon>
    </lineage>
</organism>
<dbReference type="RefSeq" id="WP_223104148.1">
    <property type="nucleotide sequence ID" value="NZ_CP061913.1"/>
</dbReference>
<dbReference type="Gene3D" id="3.30.200.20">
    <property type="entry name" value="Phosphorylase Kinase, domain 1"/>
    <property type="match status" value="1"/>
</dbReference>
<feature type="region of interest" description="Disordered" evidence="1">
    <location>
        <begin position="529"/>
        <end position="656"/>
    </location>
</feature>
<feature type="region of interest" description="Disordered" evidence="1">
    <location>
        <begin position="396"/>
        <end position="416"/>
    </location>
</feature>
<dbReference type="SMART" id="SM00220">
    <property type="entry name" value="S_TKc"/>
    <property type="match status" value="1"/>
</dbReference>
<feature type="region of interest" description="Disordered" evidence="1">
    <location>
        <begin position="270"/>
        <end position="295"/>
    </location>
</feature>
<dbReference type="InterPro" id="IPR000719">
    <property type="entry name" value="Prot_kinase_dom"/>
</dbReference>
<evidence type="ECO:0000259" key="2">
    <source>
        <dbReference type="PROSITE" id="PS50011"/>
    </source>
</evidence>
<evidence type="ECO:0000313" key="3">
    <source>
        <dbReference type="EMBL" id="MFB9451628.1"/>
    </source>
</evidence>
<proteinExistence type="predicted"/>
<feature type="compositionally biased region" description="Low complexity" evidence="1">
    <location>
        <begin position="538"/>
        <end position="586"/>
    </location>
</feature>
<accession>A0ABV5MRZ0</accession>
<dbReference type="PANTHER" id="PTHR44329">
    <property type="entry name" value="SERINE/THREONINE-PROTEIN KINASE TNNI3K-RELATED"/>
    <property type="match status" value="1"/>
</dbReference>
<evidence type="ECO:0000256" key="1">
    <source>
        <dbReference type="SAM" id="MobiDB-lite"/>
    </source>
</evidence>
<name>A0ABV5MRZ0_9ACTN</name>
<sequence>MELDGRYRLDRLTGTGGTAEIWHGADRLLHRPVAIRIPRHTGPDVTDQFLAGGRTAARLVHANIAAVWDVGLAELPERGETPYVIMELADGPSLDVRLGPGHPAGPVTWRASARIGAQVAAALAHAHGQWVTHGGLTPAKILLSDVGAKVIGFTGDTDYDPEAAAADVRALGAVLAACVGGRVGDGVPATLFELVERCLSADAAARPSSDEVALVLAELSGTSVDLPAWLSEAAESRRTAVLAAIRPEASRDAHPSLASRLFRPGRLARFGPAGRATNRRAAASGSSPDRVGAHRADGPVDVEFVNLDRAAFADHATDAGGRRLGYVDIDHAAFTRHSAAGRVHSDSSPTVYSDYPALTAPDDRFDGFLDQNPTVFAAHVPDGVPNLRAGHFADVDADPGAARPGRPAGDADSDRAVRSLRRPRARRLAAAGAAPGTGPAASGSGWSARLRAVGDHEFVRNVRSFVRGEGSSQPRRWAFRTGAVTAGLALVMAGAVGAVGSSVNGSMSWFGRAPQVAAVPPAIDAAPTAQDVAPAPSTAPTTEGPKPTATATTAKNRPVTSTTHPTRTTTTAPPVIPPTEGSTRPTTSPPPTPTTSPTPTKSPTTSPAPTEGSPEPTGTGTPPPAGVETDPATTAPATAGPPPGFTDVSGSTDLAD</sequence>
<evidence type="ECO:0000313" key="4">
    <source>
        <dbReference type="Proteomes" id="UP001589608"/>
    </source>
</evidence>
<dbReference type="PROSITE" id="PS50011">
    <property type="entry name" value="PROTEIN_KINASE_DOM"/>
    <property type="match status" value="1"/>
</dbReference>
<keyword evidence="4" id="KW-1185">Reference proteome</keyword>
<feature type="domain" description="Protein kinase" evidence="2">
    <location>
        <begin position="7"/>
        <end position="290"/>
    </location>
</feature>
<gene>
    <name evidence="3" type="ORF">ACFFTR_51945</name>
</gene>
<dbReference type="InterPro" id="IPR051681">
    <property type="entry name" value="Ser/Thr_Kinases-Pseudokinases"/>
</dbReference>
<dbReference type="EMBL" id="JBHMCA010000090">
    <property type="protein sequence ID" value="MFB9451628.1"/>
    <property type="molecule type" value="Genomic_DNA"/>
</dbReference>
<feature type="compositionally biased region" description="Low complexity" evidence="1">
    <location>
        <begin position="597"/>
        <end position="620"/>
    </location>
</feature>
<comment type="caution">
    <text evidence="3">The sequence shown here is derived from an EMBL/GenBank/DDBJ whole genome shotgun (WGS) entry which is preliminary data.</text>
</comment>
<dbReference type="Gene3D" id="1.10.510.10">
    <property type="entry name" value="Transferase(Phosphotransferase) domain 1"/>
    <property type="match status" value="1"/>
</dbReference>
<dbReference type="InterPro" id="IPR011009">
    <property type="entry name" value="Kinase-like_dom_sf"/>
</dbReference>